<comment type="caution">
    <text evidence="1">The sequence shown here is derived from an EMBL/GenBank/DDBJ whole genome shotgun (WGS) entry which is preliminary data.</text>
</comment>
<evidence type="ECO:0000313" key="2">
    <source>
        <dbReference type="Proteomes" id="UP001221757"/>
    </source>
</evidence>
<reference evidence="1" key="1">
    <citation type="submission" date="2023-03" db="EMBL/GenBank/DDBJ databases">
        <title>Massive genome expansion in bonnet fungi (Mycena s.s.) driven by repeated elements and novel gene families across ecological guilds.</title>
        <authorList>
            <consortium name="Lawrence Berkeley National Laboratory"/>
            <person name="Harder C.B."/>
            <person name="Miyauchi S."/>
            <person name="Viragh M."/>
            <person name="Kuo A."/>
            <person name="Thoen E."/>
            <person name="Andreopoulos B."/>
            <person name="Lu D."/>
            <person name="Skrede I."/>
            <person name="Drula E."/>
            <person name="Henrissat B."/>
            <person name="Morin E."/>
            <person name="Kohler A."/>
            <person name="Barry K."/>
            <person name="LaButti K."/>
            <person name="Morin E."/>
            <person name="Salamov A."/>
            <person name="Lipzen A."/>
            <person name="Mereny Z."/>
            <person name="Hegedus B."/>
            <person name="Baldrian P."/>
            <person name="Stursova M."/>
            <person name="Weitz H."/>
            <person name="Taylor A."/>
            <person name="Grigoriev I.V."/>
            <person name="Nagy L.G."/>
            <person name="Martin F."/>
            <person name="Kauserud H."/>
        </authorList>
    </citation>
    <scope>NUCLEOTIDE SEQUENCE</scope>
    <source>
        <strain evidence="1">CBHHK067</strain>
    </source>
</reference>
<proteinExistence type="predicted"/>
<dbReference type="AlphaFoldDB" id="A0AAD7M924"/>
<sequence>MGLRPTANDINDTSIPGLYFLLEDYATLLKIRQTKEELPILAPGLKQWVHEISNGHIGAMDSILRTVTTETKQLHLPEVSLDDFMGRFPSAEVALKACSRGAAFDRGLPKESDLKDEENFPAVGFLLQLLQADILVFYHLPDDVEQAHKKGWVTVDEDGSTFRVEFPSLFHRARLSYLLCGATKVPPDVDVQHAIPPDLDQPPRFRKSNGIMNFTLAHTGSPGVADCGSPPNLVRARQAPSGGSTFT</sequence>
<name>A0AAD7M924_MYCRO</name>
<gene>
    <name evidence="1" type="ORF">B0H17DRAFT_624314</name>
</gene>
<protein>
    <submittedName>
        <fullName evidence="1">Uncharacterized protein</fullName>
    </submittedName>
</protein>
<dbReference type="EMBL" id="JARKIE010000007">
    <property type="protein sequence ID" value="KAJ7706340.1"/>
    <property type="molecule type" value="Genomic_DNA"/>
</dbReference>
<dbReference type="Proteomes" id="UP001221757">
    <property type="component" value="Unassembled WGS sequence"/>
</dbReference>
<accession>A0AAD7M924</accession>
<evidence type="ECO:0000313" key="1">
    <source>
        <dbReference type="EMBL" id="KAJ7706340.1"/>
    </source>
</evidence>
<keyword evidence="2" id="KW-1185">Reference proteome</keyword>
<organism evidence="1 2">
    <name type="scientific">Mycena rosella</name>
    <name type="common">Pink bonnet</name>
    <name type="synonym">Agaricus rosellus</name>
    <dbReference type="NCBI Taxonomy" id="1033263"/>
    <lineage>
        <taxon>Eukaryota</taxon>
        <taxon>Fungi</taxon>
        <taxon>Dikarya</taxon>
        <taxon>Basidiomycota</taxon>
        <taxon>Agaricomycotina</taxon>
        <taxon>Agaricomycetes</taxon>
        <taxon>Agaricomycetidae</taxon>
        <taxon>Agaricales</taxon>
        <taxon>Marasmiineae</taxon>
        <taxon>Mycenaceae</taxon>
        <taxon>Mycena</taxon>
    </lineage>
</organism>